<dbReference type="PROSITE" id="PS50082">
    <property type="entry name" value="WD_REPEATS_2"/>
    <property type="match status" value="1"/>
</dbReference>
<feature type="compositionally biased region" description="Basic and acidic residues" evidence="7">
    <location>
        <begin position="909"/>
        <end position="928"/>
    </location>
</feature>
<feature type="compositionally biased region" description="Basic and acidic residues" evidence="7">
    <location>
        <begin position="42"/>
        <end position="57"/>
    </location>
</feature>
<dbReference type="Gene3D" id="2.130.10.10">
    <property type="entry name" value="YVTN repeat-like/Quinoprotein amine dehydrogenase"/>
    <property type="match status" value="1"/>
</dbReference>
<dbReference type="GO" id="GO:0005634">
    <property type="term" value="C:nucleus"/>
    <property type="evidence" value="ECO:0007669"/>
    <property type="project" value="UniProtKB-SubCell"/>
</dbReference>
<dbReference type="PANTHER" id="PTHR15052">
    <property type="entry name" value="RNA POLYMERASE III TRANSCRIPTION INITIATION FACTOR COMPLEX SUBUNIT"/>
    <property type="match status" value="1"/>
</dbReference>
<dbReference type="InterPro" id="IPR001680">
    <property type="entry name" value="WD40_rpt"/>
</dbReference>
<dbReference type="InterPro" id="IPR015943">
    <property type="entry name" value="WD40/YVTN_repeat-like_dom_sf"/>
</dbReference>
<dbReference type="PANTHER" id="PTHR15052:SF2">
    <property type="entry name" value="GENERAL TRANSCRIPTION FACTOR 3C POLYPEPTIDE 2"/>
    <property type="match status" value="1"/>
</dbReference>
<comment type="subcellular location">
    <subcellularLocation>
        <location evidence="1">Nucleus</location>
    </subcellularLocation>
</comment>
<dbReference type="InterPro" id="IPR036322">
    <property type="entry name" value="WD40_repeat_dom_sf"/>
</dbReference>
<keyword evidence="5" id="KW-0539">Nucleus</keyword>
<dbReference type="AlphaFoldDB" id="A0A3P9JZP9"/>
<feature type="compositionally biased region" description="Acidic residues" evidence="7">
    <location>
        <begin position="765"/>
        <end position="778"/>
    </location>
</feature>
<feature type="compositionally biased region" description="Basic and acidic residues" evidence="7">
    <location>
        <begin position="1060"/>
        <end position="1069"/>
    </location>
</feature>
<reference evidence="8" key="4">
    <citation type="submission" date="2025-09" db="UniProtKB">
        <authorList>
            <consortium name="Ensembl"/>
        </authorList>
    </citation>
    <scope>IDENTIFICATION</scope>
    <source>
        <strain evidence="8">HNI</strain>
    </source>
</reference>
<reference evidence="8" key="3">
    <citation type="submission" date="2025-08" db="UniProtKB">
        <authorList>
            <consortium name="Ensembl"/>
        </authorList>
    </citation>
    <scope>IDENTIFICATION</scope>
    <source>
        <strain evidence="8">HNI</strain>
    </source>
</reference>
<evidence type="ECO:0000313" key="8">
    <source>
        <dbReference type="Ensembl" id="ENSORLP00020001719.1"/>
    </source>
</evidence>
<keyword evidence="3" id="KW-0677">Repeat</keyword>
<reference key="1">
    <citation type="journal article" date="2007" name="Nature">
        <title>The medaka draft genome and insights into vertebrate genome evolution.</title>
        <authorList>
            <person name="Kasahara M."/>
            <person name="Naruse K."/>
            <person name="Sasaki S."/>
            <person name="Nakatani Y."/>
            <person name="Qu W."/>
            <person name="Ahsan B."/>
            <person name="Yamada T."/>
            <person name="Nagayasu Y."/>
            <person name="Doi K."/>
            <person name="Kasai Y."/>
            <person name="Jindo T."/>
            <person name="Kobayashi D."/>
            <person name="Shimada A."/>
            <person name="Toyoda A."/>
            <person name="Kuroki Y."/>
            <person name="Fujiyama A."/>
            <person name="Sasaki T."/>
            <person name="Shimizu A."/>
            <person name="Asakawa S."/>
            <person name="Shimizu N."/>
            <person name="Hashimoto S."/>
            <person name="Yang J."/>
            <person name="Lee Y."/>
            <person name="Matsushima K."/>
            <person name="Sugano S."/>
            <person name="Sakaizumi M."/>
            <person name="Narita T."/>
            <person name="Ohishi K."/>
            <person name="Haga S."/>
            <person name="Ohta F."/>
            <person name="Nomoto H."/>
            <person name="Nogata K."/>
            <person name="Morishita T."/>
            <person name="Endo T."/>
            <person name="Shin-I T."/>
            <person name="Takeda H."/>
            <person name="Morishita S."/>
            <person name="Kohara Y."/>
        </authorList>
    </citation>
    <scope>NUCLEOTIDE SEQUENCE [LARGE SCALE GENOMIC DNA]</scope>
    <source>
        <strain>Hd-rR</strain>
    </source>
</reference>
<protein>
    <submittedName>
        <fullName evidence="8">General transcription factor IIIC, polypeptide 2, beta</fullName>
    </submittedName>
</protein>
<evidence type="ECO:0000256" key="1">
    <source>
        <dbReference type="ARBA" id="ARBA00004123"/>
    </source>
</evidence>
<dbReference type="InterPro" id="IPR019775">
    <property type="entry name" value="WD40_repeat_CS"/>
</dbReference>
<feature type="compositionally biased region" description="Low complexity" evidence="7">
    <location>
        <begin position="1048"/>
        <end position="1059"/>
    </location>
</feature>
<keyword evidence="4" id="KW-0804">Transcription</keyword>
<dbReference type="InterPro" id="IPR052416">
    <property type="entry name" value="GTF3C_component"/>
</dbReference>
<feature type="region of interest" description="Disordered" evidence="7">
    <location>
        <begin position="764"/>
        <end position="793"/>
    </location>
</feature>
<dbReference type="PROSITE" id="PS50294">
    <property type="entry name" value="WD_REPEATS_REGION"/>
    <property type="match status" value="1"/>
</dbReference>
<dbReference type="SMART" id="SM00320">
    <property type="entry name" value="WD40"/>
    <property type="match status" value="3"/>
</dbReference>
<evidence type="ECO:0000256" key="4">
    <source>
        <dbReference type="ARBA" id="ARBA00023163"/>
    </source>
</evidence>
<feature type="compositionally biased region" description="Acidic residues" evidence="7">
    <location>
        <begin position="254"/>
        <end position="271"/>
    </location>
</feature>
<evidence type="ECO:0000256" key="3">
    <source>
        <dbReference type="ARBA" id="ARBA00022737"/>
    </source>
</evidence>
<feature type="compositionally biased region" description="Polar residues" evidence="7">
    <location>
        <begin position="281"/>
        <end position="294"/>
    </location>
</feature>
<evidence type="ECO:0000256" key="5">
    <source>
        <dbReference type="ARBA" id="ARBA00023242"/>
    </source>
</evidence>
<feature type="compositionally biased region" description="Acidic residues" evidence="7">
    <location>
        <begin position="70"/>
        <end position="82"/>
    </location>
</feature>
<feature type="compositionally biased region" description="Basic residues" evidence="7">
    <location>
        <begin position="139"/>
        <end position="149"/>
    </location>
</feature>
<dbReference type="Ensembl" id="ENSORLT00020012554.1">
    <property type="protein sequence ID" value="ENSORLP00020001719.1"/>
    <property type="gene ID" value="ENSORLG00020002426.1"/>
</dbReference>
<sequence>MEAAEPGDDGRSAPSELCLDLPPSSKGRRRTKTPKYLSDYESGDKSICKMIRQEAQRKSCKLSQSNSQTNDDDDDDEEEEEEERKTNKQTRKCGAEKPKQRGRPRKTPLEEENAAANGIAAGGAGAADAPVQPENGTPKPKRKYVRKQQRTADPTPDEAAEEPPSEAGEEPEPGGRRRRGAAKAALKYLTLLAKEVLSHPSDDPESKSHPGKEDSKSERQTPKAGKRRGRKKKRADSDSSEDEDFVPDVKEEVDPMEEEEEEDYEDSETDSDMGVHERSPAVQQRSSTSVSGKQHNGLPFSMIRGIWDSTGAYRKFREENHSSWVFPEWLPSTRDWNAVPHSDSGRYVPQELQSAAFSVSREGLSKQDSPQLRLDRFCSLPAHRECWDMVLFTGGPVWALEWCPTPDGAPCRQYIAVASHAGMDDLHPVTRTSSGPGLVQLWDCGELEYNCRPDSPPALVYGLAQDKGYIWGLKWCPSGAWEPPSSNRKASVLPRLGLLAVASSSGVVSIYSLPHPDALLASNRLTSSEYNRPPVFKADAVVTLKLGAIKAPRHESGLVLSLDWLPQKPHDVMAVGFYDGVVGLWDLTTKAALLRVREADRSLSLLPHRCFLAHDHAVRALAFCPASRHLLATAGEDRHLKMWDLRRLCDPLMVQKRFLTNEMCWPLTSPGLLIAQDCAFVAKGNQGLHFLGLSTPSYYAIPRNTSVWSMSYSEWLNCVVSADVVGELILSILPRLDHSGPLVKRNILRRFPICFTSMVPREEKEVEEEGGAGVEEEKEQSRKPDEDEEVQRKKGLHLQLDTYKEGVQRSSLHYADSNVKNLGNLEKRSPWKRMKNTESTAKVNMDENTLAALHKVRFSPNMSSHVWLVSGGQAGLLRLHCLRSLISPNARKMIQESRSHFSALHSTQHHTERPTQEQQQEAHEEQQQQERQQQQQQEAHEEQQQQERQQQQQQEAHEEQQQQERQQQQQQEAHEEQQQQERQQQQQQEAHEEQQQQERQQQQQQEAHEEQQQQERQQQQQQEAHEEQQQQERQQQQQQEAHEEQQQQERQQQRQQQQQEAHEERQQET</sequence>
<feature type="repeat" description="WD" evidence="6">
    <location>
        <begin position="611"/>
        <end position="646"/>
    </location>
</feature>
<feature type="compositionally biased region" description="Acidic residues" evidence="7">
    <location>
        <begin position="155"/>
        <end position="172"/>
    </location>
</feature>
<evidence type="ECO:0000256" key="7">
    <source>
        <dbReference type="SAM" id="MobiDB-lite"/>
    </source>
</evidence>
<dbReference type="PROSITE" id="PS00678">
    <property type="entry name" value="WD_REPEATS_1"/>
    <property type="match status" value="1"/>
</dbReference>
<reference evidence="8 9" key="2">
    <citation type="submission" date="2017-04" db="EMBL/GenBank/DDBJ databases">
        <title>CpG methylation of centromeres and impact of large insertions on vertebrate speciation.</title>
        <authorList>
            <person name="Ichikawa K."/>
            <person name="Yoshimura J."/>
            <person name="Morishita S."/>
        </authorList>
    </citation>
    <scope>NUCLEOTIDE SEQUENCE</scope>
    <source>
        <strain evidence="8 9">HNI</strain>
    </source>
</reference>
<organism evidence="8 9">
    <name type="scientific">Oryzias latipes</name>
    <name type="common">Japanese rice fish</name>
    <name type="synonym">Japanese killifish</name>
    <dbReference type="NCBI Taxonomy" id="8090"/>
    <lineage>
        <taxon>Eukaryota</taxon>
        <taxon>Metazoa</taxon>
        <taxon>Chordata</taxon>
        <taxon>Craniata</taxon>
        <taxon>Vertebrata</taxon>
        <taxon>Euteleostomi</taxon>
        <taxon>Actinopterygii</taxon>
        <taxon>Neopterygii</taxon>
        <taxon>Teleostei</taxon>
        <taxon>Neoteleostei</taxon>
        <taxon>Acanthomorphata</taxon>
        <taxon>Ovalentaria</taxon>
        <taxon>Atherinomorphae</taxon>
        <taxon>Beloniformes</taxon>
        <taxon>Adrianichthyidae</taxon>
        <taxon>Oryziinae</taxon>
        <taxon>Oryzias</taxon>
    </lineage>
</organism>
<feature type="region of interest" description="Disordered" evidence="7">
    <location>
        <begin position="900"/>
        <end position="1069"/>
    </location>
</feature>
<keyword evidence="2 6" id="KW-0853">WD repeat</keyword>
<dbReference type="Pfam" id="PF00400">
    <property type="entry name" value="WD40"/>
    <property type="match status" value="1"/>
</dbReference>
<evidence type="ECO:0000256" key="2">
    <source>
        <dbReference type="ARBA" id="ARBA00022574"/>
    </source>
</evidence>
<dbReference type="SUPFAM" id="SSF50978">
    <property type="entry name" value="WD40 repeat-like"/>
    <property type="match status" value="1"/>
</dbReference>
<feature type="compositionally biased region" description="Low complexity" evidence="7">
    <location>
        <begin position="182"/>
        <end position="194"/>
    </location>
</feature>
<feature type="compositionally biased region" description="Basic residues" evidence="7">
    <location>
        <begin position="224"/>
        <end position="234"/>
    </location>
</feature>
<proteinExistence type="predicted"/>
<accession>A0A3P9JZP9</accession>
<dbReference type="Proteomes" id="UP000265180">
    <property type="component" value="Chromosome 24"/>
</dbReference>
<name>A0A3P9JZP9_ORYLA</name>
<feature type="region of interest" description="Disordered" evidence="7">
    <location>
        <begin position="1"/>
        <end position="299"/>
    </location>
</feature>
<evidence type="ECO:0000256" key="6">
    <source>
        <dbReference type="PROSITE-ProRule" id="PRU00221"/>
    </source>
</evidence>
<evidence type="ECO:0000313" key="9">
    <source>
        <dbReference type="Proteomes" id="UP000265180"/>
    </source>
</evidence>
<feature type="compositionally biased region" description="Basic and acidic residues" evidence="7">
    <location>
        <begin position="196"/>
        <end position="221"/>
    </location>
</feature>